<name>A0AAD5MN87_PARTN</name>
<feature type="region of interest" description="Disordered" evidence="1">
    <location>
        <begin position="27"/>
        <end position="52"/>
    </location>
</feature>
<organism evidence="2 3">
    <name type="scientific">Parelaphostrongylus tenuis</name>
    <name type="common">Meningeal worm</name>
    <dbReference type="NCBI Taxonomy" id="148309"/>
    <lineage>
        <taxon>Eukaryota</taxon>
        <taxon>Metazoa</taxon>
        <taxon>Ecdysozoa</taxon>
        <taxon>Nematoda</taxon>
        <taxon>Chromadorea</taxon>
        <taxon>Rhabditida</taxon>
        <taxon>Rhabditina</taxon>
        <taxon>Rhabditomorpha</taxon>
        <taxon>Strongyloidea</taxon>
        <taxon>Metastrongylidae</taxon>
        <taxon>Parelaphostrongylus</taxon>
    </lineage>
</organism>
<feature type="compositionally biased region" description="Acidic residues" evidence="1">
    <location>
        <begin position="30"/>
        <end position="40"/>
    </location>
</feature>
<comment type="caution">
    <text evidence="2">The sequence shown here is derived from an EMBL/GenBank/DDBJ whole genome shotgun (WGS) entry which is preliminary data.</text>
</comment>
<proteinExistence type="predicted"/>
<evidence type="ECO:0000313" key="3">
    <source>
        <dbReference type="Proteomes" id="UP001196413"/>
    </source>
</evidence>
<evidence type="ECO:0000313" key="2">
    <source>
        <dbReference type="EMBL" id="KAJ1361625.1"/>
    </source>
</evidence>
<sequence>MKVEKSYLREESSFSLQSFDDASSVLYDNETPEAFDDSGGGDESSTGDDVGSSTAMKNRSYYLLKPSTRQFIGGVRAIEIVGSKCYRTPRGFQKEATFPCRPLVAHTYSPSSFEGGDVPNKMSSAPDTQISTISGKRGVLERFTLMIGKNIPHFKIVKAPVERNCLDGYLPGFSICSLSLLIFPVFPSVFLKILKIKEFSIFTLPIRSSAKITNQSRFLEPRSTSSACRCPLWGKMLQDRSEWKTHE</sequence>
<protein>
    <submittedName>
        <fullName evidence="2">Uncharacterized protein</fullName>
    </submittedName>
</protein>
<dbReference type="AlphaFoldDB" id="A0AAD5MN87"/>
<gene>
    <name evidence="2" type="ORF">KIN20_020920</name>
</gene>
<dbReference type="EMBL" id="JAHQIW010004245">
    <property type="protein sequence ID" value="KAJ1361625.1"/>
    <property type="molecule type" value="Genomic_DNA"/>
</dbReference>
<accession>A0AAD5MN87</accession>
<keyword evidence="3" id="KW-1185">Reference proteome</keyword>
<dbReference type="Proteomes" id="UP001196413">
    <property type="component" value="Unassembled WGS sequence"/>
</dbReference>
<reference evidence="2" key="1">
    <citation type="submission" date="2021-06" db="EMBL/GenBank/DDBJ databases">
        <title>Parelaphostrongylus tenuis whole genome reference sequence.</title>
        <authorList>
            <person name="Garwood T.J."/>
            <person name="Larsen P.A."/>
            <person name="Fountain-Jones N.M."/>
            <person name="Garbe J.R."/>
            <person name="Macchietto M.G."/>
            <person name="Kania S.A."/>
            <person name="Gerhold R.W."/>
            <person name="Richards J.E."/>
            <person name="Wolf T.M."/>
        </authorList>
    </citation>
    <scope>NUCLEOTIDE SEQUENCE</scope>
    <source>
        <strain evidence="2">MNPRO001-30</strain>
        <tissue evidence="2">Meninges</tissue>
    </source>
</reference>
<evidence type="ECO:0000256" key="1">
    <source>
        <dbReference type="SAM" id="MobiDB-lite"/>
    </source>
</evidence>
<feature type="compositionally biased region" description="Low complexity" evidence="1">
    <location>
        <begin position="43"/>
        <end position="52"/>
    </location>
</feature>